<keyword evidence="3" id="KW-1185">Reference proteome</keyword>
<feature type="compositionally biased region" description="Pro residues" evidence="1">
    <location>
        <begin position="156"/>
        <end position="183"/>
    </location>
</feature>
<feature type="compositionally biased region" description="Acidic residues" evidence="1">
    <location>
        <begin position="121"/>
        <end position="133"/>
    </location>
</feature>
<name>A0A0L0TE05_ALLM3</name>
<accession>A0A0L0TE05</accession>
<dbReference type="OMA" id="TRCTMAR"/>
<reference evidence="3" key="2">
    <citation type="submission" date="2009-11" db="EMBL/GenBank/DDBJ databases">
        <title>The Genome Sequence of Allomyces macrogynus strain ATCC 38327.</title>
        <authorList>
            <consortium name="The Broad Institute Genome Sequencing Platform"/>
            <person name="Russ C."/>
            <person name="Cuomo C."/>
            <person name="Shea T."/>
            <person name="Young S.K."/>
            <person name="Zeng Q."/>
            <person name="Koehrsen M."/>
            <person name="Haas B."/>
            <person name="Borodovsky M."/>
            <person name="Guigo R."/>
            <person name="Alvarado L."/>
            <person name="Berlin A."/>
            <person name="Borenstein D."/>
            <person name="Chen Z."/>
            <person name="Engels R."/>
            <person name="Freedman E."/>
            <person name="Gellesch M."/>
            <person name="Goldberg J."/>
            <person name="Griggs A."/>
            <person name="Gujja S."/>
            <person name="Heiman D."/>
            <person name="Hepburn T."/>
            <person name="Howarth C."/>
            <person name="Jen D."/>
            <person name="Larson L."/>
            <person name="Lewis B."/>
            <person name="Mehta T."/>
            <person name="Park D."/>
            <person name="Pearson M."/>
            <person name="Roberts A."/>
            <person name="Saif S."/>
            <person name="Shenoy N."/>
            <person name="Sisk P."/>
            <person name="Stolte C."/>
            <person name="Sykes S."/>
            <person name="Walk T."/>
            <person name="White J."/>
            <person name="Yandava C."/>
            <person name="Burger G."/>
            <person name="Gray M.W."/>
            <person name="Holland P.W.H."/>
            <person name="King N."/>
            <person name="Lang F.B.F."/>
            <person name="Roger A.J."/>
            <person name="Ruiz-Trillo I."/>
            <person name="Lander E."/>
            <person name="Nusbaum C."/>
        </authorList>
    </citation>
    <scope>NUCLEOTIDE SEQUENCE [LARGE SCALE GENOMIC DNA]</scope>
    <source>
        <strain evidence="3">ATCC 38327</strain>
    </source>
</reference>
<feature type="region of interest" description="Disordered" evidence="1">
    <location>
        <begin position="268"/>
        <end position="310"/>
    </location>
</feature>
<sequence>MSWPRSTASSPSLATRCTMARDIDIDSDPDTAVPAVTVTSIHHETLAEPMSFKDRARFRLSAPVSDLGSDVWANDALLDALDKAPDADALEAIVALRKMVGGGGDEEASDGDGDVRSPSSTDDDENAPDEPDHDEPAVAHAHVPPRPPRTGDDTLLPPPPRRSRSLPPPSMRVPHPLAAPPLTLPASPTPTVLTAVAKRTVSMAWTQIAKHMPPPPVPPVPPLHAIPLPRALPVPSGDFTAPPIAPVDLNVPPEPVVVLDDFTAPPLPPALPPPAPHPLRSPSLPPPPRRNSSVPSLPRARVTHRPAVAPASSESTIDAWLSDADSALVKLHAMLDAVERQVASDERARGRTWFGDGGGRWTRTTLPRRGAEGEGEEGGPASAPAGAA</sequence>
<feature type="region of interest" description="Disordered" evidence="1">
    <location>
        <begin position="101"/>
        <end position="188"/>
    </location>
</feature>
<dbReference type="EMBL" id="GG745385">
    <property type="protein sequence ID" value="KNE72911.1"/>
    <property type="molecule type" value="Genomic_DNA"/>
</dbReference>
<feature type="compositionally biased region" description="Low complexity" evidence="1">
    <location>
        <begin position="379"/>
        <end position="388"/>
    </location>
</feature>
<dbReference type="VEuPathDB" id="FungiDB:AMAG_17149"/>
<dbReference type="STRING" id="578462.A0A0L0TE05"/>
<evidence type="ECO:0000256" key="1">
    <source>
        <dbReference type="SAM" id="MobiDB-lite"/>
    </source>
</evidence>
<evidence type="ECO:0000313" key="3">
    <source>
        <dbReference type="Proteomes" id="UP000054350"/>
    </source>
</evidence>
<feature type="compositionally biased region" description="Low complexity" evidence="1">
    <location>
        <begin position="290"/>
        <end position="299"/>
    </location>
</feature>
<evidence type="ECO:0000313" key="2">
    <source>
        <dbReference type="EMBL" id="KNE72911.1"/>
    </source>
</evidence>
<dbReference type="Proteomes" id="UP000054350">
    <property type="component" value="Unassembled WGS sequence"/>
</dbReference>
<protein>
    <submittedName>
        <fullName evidence="2">Uncharacterized protein</fullName>
    </submittedName>
</protein>
<organism evidence="2 3">
    <name type="scientific">Allomyces macrogynus (strain ATCC 38327)</name>
    <name type="common">Allomyces javanicus var. macrogynus</name>
    <dbReference type="NCBI Taxonomy" id="578462"/>
    <lineage>
        <taxon>Eukaryota</taxon>
        <taxon>Fungi</taxon>
        <taxon>Fungi incertae sedis</taxon>
        <taxon>Blastocladiomycota</taxon>
        <taxon>Blastocladiomycetes</taxon>
        <taxon>Blastocladiales</taxon>
        <taxon>Blastocladiaceae</taxon>
        <taxon>Allomyces</taxon>
    </lineage>
</organism>
<feature type="compositionally biased region" description="Pro residues" evidence="1">
    <location>
        <begin position="268"/>
        <end position="289"/>
    </location>
</feature>
<reference evidence="2 3" key="1">
    <citation type="submission" date="2009-11" db="EMBL/GenBank/DDBJ databases">
        <title>Annotation of Allomyces macrogynus ATCC 38327.</title>
        <authorList>
            <consortium name="The Broad Institute Genome Sequencing Platform"/>
            <person name="Russ C."/>
            <person name="Cuomo C."/>
            <person name="Burger G."/>
            <person name="Gray M.W."/>
            <person name="Holland P.W.H."/>
            <person name="King N."/>
            <person name="Lang F.B.F."/>
            <person name="Roger A.J."/>
            <person name="Ruiz-Trillo I."/>
            <person name="Young S.K."/>
            <person name="Zeng Q."/>
            <person name="Gargeya S."/>
            <person name="Fitzgerald M."/>
            <person name="Haas B."/>
            <person name="Abouelleil A."/>
            <person name="Alvarado L."/>
            <person name="Arachchi H.M."/>
            <person name="Berlin A."/>
            <person name="Chapman S.B."/>
            <person name="Gearin G."/>
            <person name="Goldberg J."/>
            <person name="Griggs A."/>
            <person name="Gujja S."/>
            <person name="Hansen M."/>
            <person name="Heiman D."/>
            <person name="Howarth C."/>
            <person name="Larimer J."/>
            <person name="Lui A."/>
            <person name="MacDonald P.J.P."/>
            <person name="McCowen C."/>
            <person name="Montmayeur A."/>
            <person name="Murphy C."/>
            <person name="Neiman D."/>
            <person name="Pearson M."/>
            <person name="Priest M."/>
            <person name="Roberts A."/>
            <person name="Saif S."/>
            <person name="Shea T."/>
            <person name="Sisk P."/>
            <person name="Stolte C."/>
            <person name="Sykes S."/>
            <person name="Wortman J."/>
            <person name="Nusbaum C."/>
            <person name="Birren B."/>
        </authorList>
    </citation>
    <scope>NUCLEOTIDE SEQUENCE [LARGE SCALE GENOMIC DNA]</scope>
    <source>
        <strain evidence="2 3">ATCC 38327</strain>
    </source>
</reference>
<feature type="region of interest" description="Disordered" evidence="1">
    <location>
        <begin position="345"/>
        <end position="388"/>
    </location>
</feature>
<dbReference type="AlphaFoldDB" id="A0A0L0TE05"/>
<gene>
    <name evidence="2" type="ORF">AMAG_17149</name>
</gene>
<proteinExistence type="predicted"/>